<sequence length="2255" mass="261680">DAAEGRKLSDAVDCKLLLDRECKSLGDASQLFWKTDNRVISQTDGTKSFSFDRVFHSNESTPTVYEEIAVPIIGSALQGYNGTIFAYGQTASGKTYTMMGSEDSLGIIPKAIDDIFEKIKEIPDREFLLRVSYMEIYNETVTDLLCDTRKMKPLEIREDFNRNVYVADLTEEVVVTAELALRWILKGEKNRHYGKTKMNQRSSRSHTIFRMIVESREKRDSSNCDGAVMVSHLNLVDLAGSERASQTGAEGIRLKEGCNINRSLFILGQVIKKLSDGQAGGFINYRDSKLTRILQNSLGGNAKTAIICTITPMSFDETLSTLQFASTAKYMKNAPHVNEVLDDEALLKRYRKEIMDLKKRLEEVSSETRAHAMEKDQLAQLLEEKDLLQKVQKDKIDNLTEMLVTSSSHTFQQDLKAKRKRRVTWCPGKLKKEKELNCVENFRRPVSYISRRSKVSEIDECDELNSLRTNFDNLVLDYEQLKRENTEMQMNLKEKRDLDEFEALERQTEQAQENRDHGNVPGEKLVWMLIYPIYSILELSQANTEKLSEDLEKMKQSLHDTEIIALDAKKESAFLRSENLELKEKMKELSNTYEQMEKDLQLHQSQLAAEKVSYKKMQADLQKELQYAFTENTKLTSLMDGKVPKDLLSSVELERKLIGLRSELDKVVEENTALQKEVNILSEFKSSNEVELLRKEVNISKEGVAFLTGLHRDFHSHISLIYICLKLSDKIQELQQKTVEQEQLDSLKEETQLKARDSALEGLEMEKLTITQQLQDNLEEIRTVTREKVDLTQLLEALQMERDQLKEDIQDTVKMNIDTQEELRNAFESLKQHQEVITKLKRTISDKESEALDSQEKLKKTIDEFDRMNVGIEKEQGGKGNTKVVVLTAVSGNAETESNDELFQKQKEQISSLIQEKHELQQLLESVTFENDQLKCDLKENIEMTIENQEELRNIGDALREQQELVTKERHETAEKEAELLRTHKKLTETEEKLHEKIKELEEKQKEFISMKDQINEAQPKLDELVQLKEQLRARDLTLEAVKMEKLEITEKLQESLEEMAVVTKERNELKMSLKTFQMEHSPIKESGTLVRKSVECKPVVDREQLENASLFLMTPQDPDLEENHLKMESPSIQKNVEMISELQRKVQYTFSEKLNQVTFEGDQIIRERTQVIKNDQIQQSLDQIEQLRREEATENQYGMSEMEQLKEQLKRKESALGMMEMEKLEITQRLQACLEEIKSLTKERDKLKRIQEDLQVERGQLTENLGEITSDLEKQLKSAHEALKGNQGIIDKMKETIFEKESQLSNIQVTLEKTSDALQQKVKCSSVPFLFDKGAIWMATRGYLFCHCLQIQELQENEKQLLSMGEEAIKTQKKLSEIEDLKEKLKNKDFTLQSIEVEKLEMAQKLQASLEDFVSVTEERDQLRRNQEVLQAETDVLKENRRKILSLEMQEELENVHVLMKENQGMIDKLRRDIAEKESQILNTQEELKKSNDVWQQKVSYTNNFAKLSYIAYFCALLQVLELQGKEQLLSEVEQLKEQLKVQDLTLKHVEMEKLEFAQKFQASLEEILSVTKERDHLKWTHETLQTEIDHLKERIKETDARNWETQEALKSTQVCLKEHQKTINLLEENISERDFQISNIQEDLNRKRDALEQKVRCYLLQGDLGEKDLDVYWYLPTELQLTFFLCVLQWDENSKQTEEKVKIKSEPNTIDEPEQHSNKNLREKCLKIKYVLGTVAQKKEEHHKSINDFTMGLIEEREKQNKLLIQMQNVQKNFETGIQELNNHTLSQRIDLHNEQILQDLSEMENDLPQMKAELQQVVSDRKEMCQFLENCAKTEFDIESLLENMKQKNDRLAQVIVDYNGKIKARMRAFSEFAKRSSSVCGELERELEILKEKNEEVFKELKNFKTHLAPGSNLATIFKRNHRESNVLRVNDPSLEKIQEMEVGLCQAKGNAKHKDAEVILLHQELETAKQTLSEFQAKAQEQAKSLNSAHAELEILQAKVARGAEPYKEELGDLKTKLVKVDMEMMKQSKHFEKRLDNTKAIIKHQEEVIRKLREDLRRAHQDHDTQITSKQSLPPPCQVPITCGGGSGIVQSTKALILKSEHIRMVRELSQLTQQNEQLIKEQEKLKSHNLHLTKEVRKWKDRVLKVKEACQEVIPEEPPKSPKVTEIPSLKRPSVSSPFKELISEEPTVRDSPKSHILDIQSNSFLGPRPTNYFDNSSLGQGDCVRSDYLYLSCELNMGLWHNKHLMP</sequence>
<feature type="coiled-coil region" evidence="10">
    <location>
        <begin position="464"/>
        <end position="606"/>
    </location>
</feature>
<evidence type="ECO:0000256" key="4">
    <source>
        <dbReference type="ARBA" id="ARBA00023054"/>
    </source>
</evidence>
<dbReference type="CDD" id="cd01374">
    <property type="entry name" value="KISc_CENP_E"/>
    <property type="match status" value="1"/>
</dbReference>
<evidence type="ECO:0000256" key="9">
    <source>
        <dbReference type="PROSITE-ProRule" id="PRU00283"/>
    </source>
</evidence>
<dbReference type="GO" id="GO:0030071">
    <property type="term" value="P:regulation of mitotic metaphase/anaphase transition"/>
    <property type="evidence" value="ECO:0007669"/>
    <property type="project" value="UniProtKB-ARBA"/>
</dbReference>
<evidence type="ECO:0000256" key="10">
    <source>
        <dbReference type="SAM" id="Coils"/>
    </source>
</evidence>
<comment type="subcellular location">
    <subcellularLocation>
        <location evidence="1">Cytoplasm</location>
        <location evidence="1">Cytoskeleton</location>
    </subcellularLocation>
</comment>
<evidence type="ECO:0000313" key="14">
    <source>
        <dbReference type="Proteomes" id="UP000002279"/>
    </source>
</evidence>
<evidence type="ECO:0000256" key="5">
    <source>
        <dbReference type="ARBA" id="ARBA00023175"/>
    </source>
</evidence>
<keyword evidence="6" id="KW-0963">Cytoplasm</keyword>
<dbReference type="PROSITE" id="PS00411">
    <property type="entry name" value="KINESIN_MOTOR_1"/>
    <property type="match status" value="1"/>
</dbReference>
<dbReference type="GO" id="GO:0005874">
    <property type="term" value="C:microtubule"/>
    <property type="evidence" value="ECO:0000318"/>
    <property type="project" value="GO_Central"/>
</dbReference>
<dbReference type="InterPro" id="IPR001752">
    <property type="entry name" value="Kinesin_motor_dom"/>
</dbReference>
<evidence type="ECO:0000256" key="7">
    <source>
        <dbReference type="ARBA" id="ARBA00070169"/>
    </source>
</evidence>
<evidence type="ECO:0000313" key="13">
    <source>
        <dbReference type="Ensembl" id="ENSOANP00000043294.1"/>
    </source>
</evidence>
<feature type="coiled-coil region" evidence="10">
    <location>
        <begin position="650"/>
        <end position="677"/>
    </location>
</feature>
<dbReference type="GO" id="GO:0008608">
    <property type="term" value="P:attachment of spindle microtubules to kinetochore"/>
    <property type="evidence" value="ECO:0007669"/>
    <property type="project" value="UniProtKB-ARBA"/>
</dbReference>
<dbReference type="PANTHER" id="PTHR47968">
    <property type="entry name" value="CENTROMERE PROTEIN E"/>
    <property type="match status" value="1"/>
</dbReference>
<dbReference type="InterPro" id="IPR027417">
    <property type="entry name" value="P-loop_NTPase"/>
</dbReference>
<accession>A0A6I8NQ07</accession>
<feature type="coiled-coil region" evidence="10">
    <location>
        <begin position="984"/>
        <end position="1059"/>
    </location>
</feature>
<dbReference type="Pfam" id="PF00225">
    <property type="entry name" value="Kinesin"/>
    <property type="match status" value="1"/>
</dbReference>
<dbReference type="GO" id="GO:0043515">
    <property type="term" value="F:kinetochore binding"/>
    <property type="evidence" value="ECO:0007669"/>
    <property type="project" value="UniProtKB-ARBA"/>
</dbReference>
<keyword evidence="2 9" id="KW-0547">Nucleotide-binding</keyword>
<dbReference type="InterPro" id="IPR019821">
    <property type="entry name" value="Kinesin_motor_CS"/>
</dbReference>
<evidence type="ECO:0000256" key="1">
    <source>
        <dbReference type="ARBA" id="ARBA00004245"/>
    </source>
</evidence>
<dbReference type="GO" id="GO:0000278">
    <property type="term" value="P:mitotic cell cycle"/>
    <property type="evidence" value="ECO:0000318"/>
    <property type="project" value="GO_Central"/>
</dbReference>
<dbReference type="GO" id="GO:0000779">
    <property type="term" value="C:condensed chromosome, centromeric region"/>
    <property type="evidence" value="ECO:0007669"/>
    <property type="project" value="UniProtKB-ARBA"/>
</dbReference>
<dbReference type="Proteomes" id="UP000002279">
    <property type="component" value="Chromosome 12"/>
</dbReference>
<feature type="coiled-coil region" evidence="10">
    <location>
        <begin position="340"/>
        <end position="367"/>
    </location>
</feature>
<proteinExistence type="inferred from homology"/>
<evidence type="ECO:0000256" key="3">
    <source>
        <dbReference type="ARBA" id="ARBA00022840"/>
    </source>
</evidence>
<reference evidence="13 14" key="1">
    <citation type="journal article" date="2008" name="Nature">
        <title>Genome analysis of the platypus reveals unique signatures of evolution.</title>
        <authorList>
            <person name="Warren W.C."/>
            <person name="Hillier L.W."/>
            <person name="Marshall Graves J.A."/>
            <person name="Birney E."/>
            <person name="Ponting C.P."/>
            <person name="Grutzner F."/>
            <person name="Belov K."/>
            <person name="Miller W."/>
            <person name="Clarke L."/>
            <person name="Chinwalla A.T."/>
            <person name="Yang S.P."/>
            <person name="Heger A."/>
            <person name="Locke D.P."/>
            <person name="Miethke P."/>
            <person name="Waters P.D."/>
            <person name="Veyrunes F."/>
            <person name="Fulton L."/>
            <person name="Fulton B."/>
            <person name="Graves T."/>
            <person name="Wallis J."/>
            <person name="Puente X.S."/>
            <person name="Lopez-Otin C."/>
            <person name="Ordonez G.R."/>
            <person name="Eichler E.E."/>
            <person name="Chen L."/>
            <person name="Cheng Z."/>
            <person name="Deakin J.E."/>
            <person name="Alsop A."/>
            <person name="Thompson K."/>
            <person name="Kirby P."/>
            <person name="Papenfuss A.T."/>
            <person name="Wakefield M.J."/>
            <person name="Olender T."/>
            <person name="Lancet D."/>
            <person name="Huttley G.A."/>
            <person name="Smit A.F."/>
            <person name="Pask A."/>
            <person name="Temple-Smith P."/>
            <person name="Batzer M.A."/>
            <person name="Walker J.A."/>
            <person name="Konkel M.K."/>
            <person name="Harris R.S."/>
            <person name="Whittington C.M."/>
            <person name="Wong E.S."/>
            <person name="Gemmell N.J."/>
            <person name="Buschiazzo E."/>
            <person name="Vargas Jentzsch I.M."/>
            <person name="Merkel A."/>
            <person name="Schmitz J."/>
            <person name="Zemann A."/>
            <person name="Churakov G."/>
            <person name="Kriegs J.O."/>
            <person name="Brosius J."/>
            <person name="Murchison E.P."/>
            <person name="Sachidanandam R."/>
            <person name="Smith C."/>
            <person name="Hannon G.J."/>
            <person name="Tsend-Ayush E."/>
            <person name="McMillan D."/>
            <person name="Attenborough R."/>
            <person name="Rens W."/>
            <person name="Ferguson-Smith M."/>
            <person name="Lefevre C.M."/>
            <person name="Sharp J.A."/>
            <person name="Nicholas K.R."/>
            <person name="Ray D.A."/>
            <person name="Kube M."/>
            <person name="Reinhardt R."/>
            <person name="Pringle T.H."/>
            <person name="Taylor J."/>
            <person name="Jones R.C."/>
            <person name="Nixon B."/>
            <person name="Dacheux J.L."/>
            <person name="Niwa H."/>
            <person name="Sekita Y."/>
            <person name="Huang X."/>
            <person name="Stark A."/>
            <person name="Kheradpour P."/>
            <person name="Kellis M."/>
            <person name="Flicek P."/>
            <person name="Chen Y."/>
            <person name="Webber C."/>
            <person name="Hardison R."/>
            <person name="Nelson J."/>
            <person name="Hallsworth-Pepin K."/>
            <person name="Delehaunty K."/>
            <person name="Markovic C."/>
            <person name="Minx P."/>
            <person name="Feng Y."/>
            <person name="Kremitzki C."/>
            <person name="Mitreva M."/>
            <person name="Glasscock J."/>
            <person name="Wylie T."/>
            <person name="Wohldmann P."/>
            <person name="Thiru P."/>
            <person name="Nhan M.N."/>
            <person name="Pohl C.S."/>
            <person name="Smith S.M."/>
            <person name="Hou S."/>
            <person name="Nefedov M."/>
            <person name="de Jong P.J."/>
            <person name="Renfree M.B."/>
            <person name="Mardis E.R."/>
            <person name="Wilson R.K."/>
        </authorList>
    </citation>
    <scope>NUCLEOTIDE SEQUENCE [LARGE SCALE GENOMIC DNA]</scope>
    <source>
        <strain evidence="13 14">Glennie</strain>
    </source>
</reference>
<protein>
    <recommendedName>
        <fullName evidence="7">Centromere-associated protein E</fullName>
    </recommendedName>
    <alternativeName>
        <fullName evidence="8">Centromere protein E</fullName>
    </alternativeName>
</protein>
<dbReference type="PRINTS" id="PR00380">
    <property type="entry name" value="KINESINHEAVY"/>
</dbReference>
<feature type="coiled-coil region" evidence="10">
    <location>
        <begin position="1970"/>
        <end position="2004"/>
    </location>
</feature>
<feature type="coiled-coil region" evidence="10">
    <location>
        <begin position="1369"/>
        <end position="1495"/>
    </location>
</feature>
<feature type="coiled-coil region" evidence="10">
    <location>
        <begin position="2041"/>
        <end position="2068"/>
    </location>
</feature>
<dbReference type="InterPro" id="IPR036961">
    <property type="entry name" value="Kinesin_motor_dom_sf"/>
</dbReference>
<feature type="coiled-coil region" evidence="10">
    <location>
        <begin position="1524"/>
        <end position="1603"/>
    </location>
</feature>
<reference evidence="13" key="3">
    <citation type="submission" date="2025-09" db="UniProtKB">
        <authorList>
            <consortium name="Ensembl"/>
        </authorList>
    </citation>
    <scope>IDENTIFICATION</scope>
    <source>
        <strain evidence="13">Glennie</strain>
    </source>
</reference>
<dbReference type="GO" id="GO:0003777">
    <property type="term" value="F:microtubule motor activity"/>
    <property type="evidence" value="ECO:0007669"/>
    <property type="project" value="InterPro"/>
</dbReference>
<evidence type="ECO:0000256" key="8">
    <source>
        <dbReference type="ARBA" id="ARBA00081766"/>
    </source>
</evidence>
<keyword evidence="5 9" id="KW-0505">Motor protein</keyword>
<keyword evidence="3 9" id="KW-0067">ATP-binding</keyword>
<dbReference type="Ensembl" id="ENSOANT00000055611.1">
    <property type="protein sequence ID" value="ENSOANP00000043294.1"/>
    <property type="gene ID" value="ENSOANG00000029349.2"/>
</dbReference>
<dbReference type="Bgee" id="ENSOANG00000029349">
    <property type="expression patterns" value="Expressed in fibroblast and 4 other cell types or tissues"/>
</dbReference>
<dbReference type="InterPro" id="IPR027640">
    <property type="entry name" value="Kinesin-like_fam"/>
</dbReference>
<dbReference type="GO" id="GO:0007018">
    <property type="term" value="P:microtubule-based movement"/>
    <property type="evidence" value="ECO:0000318"/>
    <property type="project" value="GO_Central"/>
</dbReference>
<dbReference type="GO" id="GO:0000280">
    <property type="term" value="P:nuclear division"/>
    <property type="evidence" value="ECO:0007669"/>
    <property type="project" value="UniProtKB-ARBA"/>
</dbReference>
<evidence type="ECO:0000256" key="6">
    <source>
        <dbReference type="ARBA" id="ARBA00023212"/>
    </source>
</evidence>
<evidence type="ECO:0000256" key="11">
    <source>
        <dbReference type="SAM" id="MobiDB-lite"/>
    </source>
</evidence>
<keyword evidence="14" id="KW-1185">Reference proteome</keyword>
<feature type="domain" description="Kinesin motor" evidence="12">
    <location>
        <begin position="7"/>
        <end position="331"/>
    </location>
</feature>
<feature type="coiled-coil region" evidence="10">
    <location>
        <begin position="1755"/>
        <end position="1911"/>
    </location>
</feature>
<dbReference type="FunFam" id="3.40.850.10:FF:000026">
    <property type="entry name" value="Centromere-associated protein E"/>
    <property type="match status" value="1"/>
</dbReference>
<feature type="binding site" evidence="9">
    <location>
        <begin position="88"/>
        <end position="95"/>
    </location>
    <ligand>
        <name>ATP</name>
        <dbReference type="ChEBI" id="CHEBI:30616"/>
    </ligand>
</feature>
<organism evidence="13 14">
    <name type="scientific">Ornithorhynchus anatinus</name>
    <name type="common">Duckbill platypus</name>
    <dbReference type="NCBI Taxonomy" id="9258"/>
    <lineage>
        <taxon>Eukaryota</taxon>
        <taxon>Metazoa</taxon>
        <taxon>Chordata</taxon>
        <taxon>Craniata</taxon>
        <taxon>Vertebrata</taxon>
        <taxon>Euteleostomi</taxon>
        <taxon>Mammalia</taxon>
        <taxon>Monotremata</taxon>
        <taxon>Ornithorhynchidae</taxon>
        <taxon>Ornithorhynchus</taxon>
    </lineage>
</organism>
<dbReference type="GO" id="GO:0008017">
    <property type="term" value="F:microtubule binding"/>
    <property type="evidence" value="ECO:0000318"/>
    <property type="project" value="GO_Central"/>
</dbReference>
<dbReference type="GeneTree" id="ENSGT00940000160597"/>
<dbReference type="FunCoup" id="A0A6I8NQ07">
    <property type="interactions" value="714"/>
</dbReference>
<reference evidence="13" key="2">
    <citation type="submission" date="2025-08" db="UniProtKB">
        <authorList>
            <consortium name="Ensembl"/>
        </authorList>
    </citation>
    <scope>IDENTIFICATION</scope>
    <source>
        <strain evidence="13">Glennie</strain>
    </source>
</reference>
<comment type="similarity">
    <text evidence="9">Belongs to the TRAFAC class myosin-kinesin ATPase superfamily. Kinesin family.</text>
</comment>
<evidence type="ECO:0000256" key="2">
    <source>
        <dbReference type="ARBA" id="ARBA00022741"/>
    </source>
</evidence>
<dbReference type="GO" id="GO:0005524">
    <property type="term" value="F:ATP binding"/>
    <property type="evidence" value="ECO:0007669"/>
    <property type="project" value="UniProtKB-UniRule"/>
</dbReference>
<evidence type="ECO:0000259" key="12">
    <source>
        <dbReference type="PROSITE" id="PS50067"/>
    </source>
</evidence>
<feature type="coiled-coil region" evidence="10">
    <location>
        <begin position="781"/>
        <end position="857"/>
    </location>
</feature>
<dbReference type="GO" id="GO:0007051">
    <property type="term" value="P:spindle organization"/>
    <property type="evidence" value="ECO:0007669"/>
    <property type="project" value="UniProtKB-ARBA"/>
</dbReference>
<dbReference type="GO" id="GO:0140694">
    <property type="term" value="P:membraneless organelle assembly"/>
    <property type="evidence" value="ECO:0007669"/>
    <property type="project" value="UniProtKB-ARBA"/>
</dbReference>
<dbReference type="PANTHER" id="PTHR47968:SF75">
    <property type="entry name" value="CENTROMERE-ASSOCIATED PROTEIN E"/>
    <property type="match status" value="1"/>
</dbReference>
<gene>
    <name evidence="13" type="primary">CENPE</name>
</gene>
<name>A0A6I8NQ07_ORNAN</name>
<feature type="region of interest" description="Disordered" evidence="11">
    <location>
        <begin position="1701"/>
        <end position="1720"/>
    </location>
</feature>
<dbReference type="Gene3D" id="3.40.850.10">
    <property type="entry name" value="Kinesin motor domain"/>
    <property type="match status" value="1"/>
</dbReference>
<dbReference type="SUPFAM" id="SSF52540">
    <property type="entry name" value="P-loop containing nucleoside triphosphate hydrolases"/>
    <property type="match status" value="1"/>
</dbReference>
<feature type="coiled-coil region" evidence="10">
    <location>
        <begin position="2108"/>
        <end position="2135"/>
    </location>
</feature>
<keyword evidence="6" id="KW-0206">Cytoskeleton</keyword>
<dbReference type="PROSITE" id="PS50067">
    <property type="entry name" value="KINESIN_MOTOR_2"/>
    <property type="match status" value="1"/>
</dbReference>
<feature type="coiled-coil region" evidence="10">
    <location>
        <begin position="1175"/>
        <end position="1265"/>
    </location>
</feature>
<dbReference type="InParanoid" id="A0A6I8NQ07"/>
<dbReference type="SMART" id="SM00129">
    <property type="entry name" value="KISc"/>
    <property type="match status" value="1"/>
</dbReference>
<keyword evidence="4 10" id="KW-0175">Coiled coil</keyword>
<dbReference type="OMA" id="ENECFSA"/>